<dbReference type="Proteomes" id="UP000018004">
    <property type="component" value="Unassembled WGS sequence"/>
</dbReference>
<accession>V6SRH8</accession>
<sequence length="171" mass="18558">MKKIILFLLFTTFAFGQTVVDIRLVNPQVGNPVGGSSCCGNPVTTSSDPGLNAIFQTYGVYNYTHKAGHPYPDYSMKMMEIYASGDLNQFIAALNTYSSVVEKAVISSYGIFKDAVQTKIATQGIGIPTGSSNNIITTNDAGLNQIFQNYNVFYYTQAYPSAISPSFVTLL</sequence>
<feature type="signal peptide" evidence="1">
    <location>
        <begin position="1"/>
        <end position="16"/>
    </location>
</feature>
<dbReference type="eggNOG" id="ENOG5034AXI">
    <property type="taxonomic scope" value="Bacteria"/>
</dbReference>
<organism evidence="2 3">
    <name type="scientific">Flavobacterium limnosediminis JC2902</name>
    <dbReference type="NCBI Taxonomy" id="1341181"/>
    <lineage>
        <taxon>Bacteria</taxon>
        <taxon>Pseudomonadati</taxon>
        <taxon>Bacteroidota</taxon>
        <taxon>Flavobacteriia</taxon>
        <taxon>Flavobacteriales</taxon>
        <taxon>Flavobacteriaceae</taxon>
        <taxon>Flavobacterium</taxon>
    </lineage>
</organism>
<evidence type="ECO:0000313" key="3">
    <source>
        <dbReference type="Proteomes" id="UP000018004"/>
    </source>
</evidence>
<dbReference type="STRING" id="1341181.FLJC2902T_23710"/>
<feature type="chain" id="PRO_5004751193" evidence="1">
    <location>
        <begin position="17"/>
        <end position="171"/>
    </location>
</feature>
<gene>
    <name evidence="2" type="ORF">FLJC2902T_23710</name>
</gene>
<evidence type="ECO:0000313" key="2">
    <source>
        <dbReference type="EMBL" id="ESU27030.1"/>
    </source>
</evidence>
<comment type="caution">
    <text evidence="2">The sequence shown here is derived from an EMBL/GenBank/DDBJ whole genome shotgun (WGS) entry which is preliminary data.</text>
</comment>
<dbReference type="AlphaFoldDB" id="V6SRH8"/>
<dbReference type="OrthoDB" id="1361200at2"/>
<protein>
    <submittedName>
        <fullName evidence="2">Uncharacterized protein</fullName>
    </submittedName>
</protein>
<name>V6SRH8_9FLAO</name>
<dbReference type="PATRIC" id="fig|1341181.4.peg.2332"/>
<keyword evidence="3" id="KW-1185">Reference proteome</keyword>
<evidence type="ECO:0000256" key="1">
    <source>
        <dbReference type="SAM" id="SignalP"/>
    </source>
</evidence>
<dbReference type="EMBL" id="AVGG01000017">
    <property type="protein sequence ID" value="ESU27030.1"/>
    <property type="molecule type" value="Genomic_DNA"/>
</dbReference>
<dbReference type="RefSeq" id="WP_023579942.1">
    <property type="nucleotide sequence ID" value="NZ_AVGG01000017.1"/>
</dbReference>
<reference evidence="2 3" key="1">
    <citation type="submission" date="2013-08" db="EMBL/GenBank/DDBJ databases">
        <title>Flavobacterium limnosediminis JC2902 genome sequencing.</title>
        <authorList>
            <person name="Lee K."/>
            <person name="Yi H."/>
            <person name="Park S."/>
            <person name="Chun J."/>
        </authorList>
    </citation>
    <scope>NUCLEOTIDE SEQUENCE [LARGE SCALE GENOMIC DNA]</scope>
    <source>
        <strain evidence="2 3">JC2902</strain>
    </source>
</reference>
<proteinExistence type="predicted"/>
<keyword evidence="1" id="KW-0732">Signal</keyword>